<dbReference type="SUPFAM" id="SSF47781">
    <property type="entry name" value="RuvA domain 2-like"/>
    <property type="match status" value="1"/>
</dbReference>
<protein>
    <recommendedName>
        <fullName evidence="7">MPN domain-containing protein</fullName>
    </recommendedName>
</protein>
<evidence type="ECO:0000256" key="6">
    <source>
        <dbReference type="RuleBase" id="RU003797"/>
    </source>
</evidence>
<dbReference type="EMBL" id="OJIN01000230">
    <property type="protein sequence ID" value="SPD76188.1"/>
    <property type="molecule type" value="Genomic_DNA"/>
</dbReference>
<keyword evidence="4" id="KW-0862">Zinc</keyword>
<evidence type="ECO:0000256" key="5">
    <source>
        <dbReference type="ARBA" id="ARBA00023049"/>
    </source>
</evidence>
<dbReference type="InterPro" id="IPR010994">
    <property type="entry name" value="RuvA_2-like"/>
</dbReference>
<accession>A0A445N3B0</accession>
<name>A0A445N3B0_9BACT</name>
<evidence type="ECO:0000313" key="8">
    <source>
        <dbReference type="EMBL" id="SPD76188.1"/>
    </source>
</evidence>
<dbReference type="CDD" id="cd08071">
    <property type="entry name" value="MPN_DUF2466"/>
    <property type="match status" value="1"/>
</dbReference>
<proteinExistence type="inferred from homology"/>
<dbReference type="NCBIfam" id="NF000642">
    <property type="entry name" value="PRK00024.1"/>
    <property type="match status" value="1"/>
</dbReference>
<evidence type="ECO:0000259" key="7">
    <source>
        <dbReference type="PROSITE" id="PS50249"/>
    </source>
</evidence>
<dbReference type="Pfam" id="PF04002">
    <property type="entry name" value="RadC"/>
    <property type="match status" value="1"/>
</dbReference>
<dbReference type="InterPro" id="IPR025657">
    <property type="entry name" value="RadC_JAB"/>
</dbReference>
<dbReference type="Gene3D" id="3.40.140.10">
    <property type="entry name" value="Cytidine Deaminase, domain 2"/>
    <property type="match status" value="1"/>
</dbReference>
<sequence>MDKQGWQEKGRGHRERLRKRFLAGGFDRFSDEEVIEFLLTLGTPRADVKPSAREALKRFGSLSGVLSSPTEKLTEVNGIGPKNAMYLKFVHQVAGRYLKDRAEGMPFFTSSQAIFDYLFHSMRDLKREVFKVLFLNRKNELIAVEDVFSGTLTGSAVYPREIMILALEHSAAGLVFVHNHPSGDPTPSNEDKNLTRDLIWAARLLMIQVVDHVIIGNNRYYSFADQDLVRRFINEYEQIFNRPREVT</sequence>
<dbReference type="GO" id="GO:0006508">
    <property type="term" value="P:proteolysis"/>
    <property type="evidence" value="ECO:0007669"/>
    <property type="project" value="UniProtKB-KW"/>
</dbReference>
<feature type="domain" description="MPN" evidence="7">
    <location>
        <begin position="107"/>
        <end position="229"/>
    </location>
</feature>
<dbReference type="PANTHER" id="PTHR30471:SF3">
    <property type="entry name" value="UPF0758 PROTEIN YEES-RELATED"/>
    <property type="match status" value="1"/>
</dbReference>
<keyword evidence="5" id="KW-0482">Metalloprotease</keyword>
<comment type="similarity">
    <text evidence="6">Belongs to the UPF0758 family.</text>
</comment>
<dbReference type="InterPro" id="IPR020891">
    <property type="entry name" value="UPF0758_CS"/>
</dbReference>
<evidence type="ECO:0000256" key="3">
    <source>
        <dbReference type="ARBA" id="ARBA00022801"/>
    </source>
</evidence>
<dbReference type="InterPro" id="IPR046778">
    <property type="entry name" value="UPF0758_N"/>
</dbReference>
<keyword evidence="2" id="KW-0479">Metal-binding</keyword>
<evidence type="ECO:0000256" key="2">
    <source>
        <dbReference type="ARBA" id="ARBA00022723"/>
    </source>
</evidence>
<gene>
    <name evidence="8" type="ORF">PITCH_A840074</name>
</gene>
<dbReference type="PROSITE" id="PS01302">
    <property type="entry name" value="UPF0758"/>
    <property type="match status" value="1"/>
</dbReference>
<keyword evidence="3" id="KW-0378">Hydrolase</keyword>
<dbReference type="AlphaFoldDB" id="A0A445N3B0"/>
<dbReference type="Pfam" id="PF20582">
    <property type="entry name" value="UPF0758_N"/>
    <property type="match status" value="1"/>
</dbReference>
<keyword evidence="1" id="KW-0645">Protease</keyword>
<dbReference type="NCBIfam" id="TIGR00608">
    <property type="entry name" value="radc"/>
    <property type="match status" value="1"/>
</dbReference>
<dbReference type="GO" id="GO:0008237">
    <property type="term" value="F:metallopeptidase activity"/>
    <property type="evidence" value="ECO:0007669"/>
    <property type="project" value="UniProtKB-KW"/>
</dbReference>
<organism evidence="8">
    <name type="scientific">uncultured Desulfobacterium sp</name>
    <dbReference type="NCBI Taxonomy" id="201089"/>
    <lineage>
        <taxon>Bacteria</taxon>
        <taxon>Pseudomonadati</taxon>
        <taxon>Thermodesulfobacteriota</taxon>
        <taxon>Desulfobacteria</taxon>
        <taxon>Desulfobacterales</taxon>
        <taxon>Desulfobacteriaceae</taxon>
        <taxon>Desulfobacterium</taxon>
        <taxon>environmental samples</taxon>
    </lineage>
</organism>
<dbReference type="PROSITE" id="PS50249">
    <property type="entry name" value="MPN"/>
    <property type="match status" value="1"/>
</dbReference>
<reference evidence="8" key="1">
    <citation type="submission" date="2018-01" db="EMBL/GenBank/DDBJ databases">
        <authorList>
            <person name="Regsiter A."/>
            <person name="William W."/>
        </authorList>
    </citation>
    <scope>NUCLEOTIDE SEQUENCE</scope>
    <source>
        <strain evidence="8">TRIP AH-1</strain>
    </source>
</reference>
<evidence type="ECO:0000256" key="1">
    <source>
        <dbReference type="ARBA" id="ARBA00022670"/>
    </source>
</evidence>
<dbReference type="Gene3D" id="1.10.150.20">
    <property type="entry name" value="5' to 3' exonuclease, C-terminal subdomain"/>
    <property type="match status" value="1"/>
</dbReference>
<evidence type="ECO:0000256" key="4">
    <source>
        <dbReference type="ARBA" id="ARBA00022833"/>
    </source>
</evidence>
<dbReference type="InterPro" id="IPR037518">
    <property type="entry name" value="MPN"/>
</dbReference>
<dbReference type="GO" id="GO:0046872">
    <property type="term" value="F:metal ion binding"/>
    <property type="evidence" value="ECO:0007669"/>
    <property type="project" value="UniProtKB-KW"/>
</dbReference>
<dbReference type="InterPro" id="IPR001405">
    <property type="entry name" value="UPF0758"/>
</dbReference>
<dbReference type="PANTHER" id="PTHR30471">
    <property type="entry name" value="DNA REPAIR PROTEIN RADC"/>
    <property type="match status" value="1"/>
</dbReference>